<name>A0ACC2ZZ32_9EURO</name>
<organism evidence="1 2">
    <name type="scientific">Neophaeococcomyces mojaviensis</name>
    <dbReference type="NCBI Taxonomy" id="3383035"/>
    <lineage>
        <taxon>Eukaryota</taxon>
        <taxon>Fungi</taxon>
        <taxon>Dikarya</taxon>
        <taxon>Ascomycota</taxon>
        <taxon>Pezizomycotina</taxon>
        <taxon>Eurotiomycetes</taxon>
        <taxon>Chaetothyriomycetidae</taxon>
        <taxon>Chaetothyriales</taxon>
        <taxon>Chaetothyriales incertae sedis</taxon>
        <taxon>Neophaeococcomyces</taxon>
    </lineage>
</organism>
<comment type="caution">
    <text evidence="1">The sequence shown here is derived from an EMBL/GenBank/DDBJ whole genome shotgun (WGS) entry which is preliminary data.</text>
</comment>
<reference evidence="1" key="1">
    <citation type="submission" date="2022-10" db="EMBL/GenBank/DDBJ databases">
        <title>Culturing micro-colonial fungi from biological soil crusts in the Mojave desert and describing Neophaeococcomyces mojavensis, and introducing the new genera and species Taxawa tesnikishii.</title>
        <authorList>
            <person name="Kurbessoian T."/>
            <person name="Stajich J.E."/>
        </authorList>
    </citation>
    <scope>NUCLEOTIDE SEQUENCE</scope>
    <source>
        <strain evidence="1">JES_112</strain>
    </source>
</reference>
<dbReference type="Proteomes" id="UP001172386">
    <property type="component" value="Unassembled WGS sequence"/>
</dbReference>
<keyword evidence="2" id="KW-1185">Reference proteome</keyword>
<evidence type="ECO:0000313" key="2">
    <source>
        <dbReference type="Proteomes" id="UP001172386"/>
    </source>
</evidence>
<sequence>MRESLRIWIAGGISATTTIASAVLDVVTAVSISKIQELRALKVFFFLTFALQLAALGCLVYFYLFFIKKLGSSTTKRAKWAQYWTGALFEAVVIIITCIALSWLTTQQHDLKQKYYGLVAAGFAVWVLCTISLVTFFTLLYFQTKNTLGTQVPSVMVDNMTTVQTPTKQINRAPRSSSFSRDTTLASRACTPTSSRTYSLHSSTTKVGSSILSKYRQGRSSARSSLELPPFPAGEARSISPNAFDRYDTSNLDPDTRNTILSSSPIANRSGLEPIPGSRSETPSNSLDEVPAMPDLLNSPKSPSSPRNRVNAPDNIPSSPPSSPPNFSRPTSKSQHKPTMTGLEAPHFSASMTDLIHPLFRPNSPCTPQIMTAGTMVTASPLANQPITPKTLSRLRSDSQLHQKSNISAATMTTAATTGRESIGNWRTMPNVEASYAAVMARPRAKSHSSVSKRPATAESPSEKVRPPTRTDNASMGSPGPSIIEDDDLPPILPGFVLSAGSRSSLVGYGKRKSVKKENSYLL</sequence>
<evidence type="ECO:0000313" key="1">
    <source>
        <dbReference type="EMBL" id="KAJ9652919.1"/>
    </source>
</evidence>
<accession>A0ACC2ZZ32</accession>
<proteinExistence type="predicted"/>
<protein>
    <submittedName>
        <fullName evidence="1">Uncharacterized protein</fullName>
    </submittedName>
</protein>
<dbReference type="EMBL" id="JAPDRQ010000177">
    <property type="protein sequence ID" value="KAJ9652919.1"/>
    <property type="molecule type" value="Genomic_DNA"/>
</dbReference>
<gene>
    <name evidence="1" type="ORF">H2198_007872</name>
</gene>